<dbReference type="InterPro" id="IPR002104">
    <property type="entry name" value="Integrase_catalytic"/>
</dbReference>
<feature type="domain" description="Tyr recombinase" evidence="6">
    <location>
        <begin position="100"/>
        <end position="313"/>
    </location>
</feature>
<dbReference type="Pfam" id="PF13495">
    <property type="entry name" value="Phage_int_SAM_4"/>
    <property type="match status" value="1"/>
</dbReference>
<dbReference type="Gene3D" id="1.10.443.10">
    <property type="entry name" value="Intergrase catalytic core"/>
    <property type="match status" value="1"/>
</dbReference>
<gene>
    <name evidence="8" type="ORF">BCS93_02620</name>
</gene>
<dbReference type="PANTHER" id="PTHR30349:SF64">
    <property type="entry name" value="PROPHAGE INTEGRASE INTD-RELATED"/>
    <property type="match status" value="1"/>
</dbReference>
<evidence type="ECO:0000256" key="5">
    <source>
        <dbReference type="PROSITE-ProRule" id="PRU01248"/>
    </source>
</evidence>
<protein>
    <submittedName>
        <fullName evidence="8">Recombinase XerD</fullName>
    </submittedName>
</protein>
<dbReference type="InterPro" id="IPR013762">
    <property type="entry name" value="Integrase-like_cat_sf"/>
</dbReference>
<name>A0AAP8MWZ1_9VIBR</name>
<evidence type="ECO:0000313" key="8">
    <source>
        <dbReference type="EMBL" id="PMP10038.1"/>
    </source>
</evidence>
<keyword evidence="2" id="KW-0229">DNA integration</keyword>
<dbReference type="RefSeq" id="WP_102477815.1">
    <property type="nucleotide sequence ID" value="NZ_MDBO01000076.1"/>
</dbReference>
<evidence type="ECO:0000259" key="7">
    <source>
        <dbReference type="PROSITE" id="PS51900"/>
    </source>
</evidence>
<dbReference type="AlphaFoldDB" id="A0AAP8MWZ1"/>
<proteinExistence type="inferred from homology"/>
<keyword evidence="3 5" id="KW-0238">DNA-binding</keyword>
<dbReference type="Proteomes" id="UP000235611">
    <property type="component" value="Unassembled WGS sequence"/>
</dbReference>
<dbReference type="Gene3D" id="1.10.150.130">
    <property type="match status" value="1"/>
</dbReference>
<dbReference type="GO" id="GO:0006310">
    <property type="term" value="P:DNA recombination"/>
    <property type="evidence" value="ECO:0007669"/>
    <property type="project" value="UniProtKB-KW"/>
</dbReference>
<evidence type="ECO:0000256" key="2">
    <source>
        <dbReference type="ARBA" id="ARBA00022908"/>
    </source>
</evidence>
<dbReference type="PANTHER" id="PTHR30349">
    <property type="entry name" value="PHAGE INTEGRASE-RELATED"/>
    <property type="match status" value="1"/>
</dbReference>
<evidence type="ECO:0000256" key="3">
    <source>
        <dbReference type="ARBA" id="ARBA00023125"/>
    </source>
</evidence>
<dbReference type="PROSITE" id="PS51898">
    <property type="entry name" value="TYR_RECOMBINASE"/>
    <property type="match status" value="1"/>
</dbReference>
<dbReference type="NCBIfam" id="TIGR02249">
    <property type="entry name" value="integrase_gron"/>
    <property type="match status" value="1"/>
</dbReference>
<dbReference type="EMBL" id="MDBO01000076">
    <property type="protein sequence ID" value="PMP10038.1"/>
    <property type="molecule type" value="Genomic_DNA"/>
</dbReference>
<sequence>MPSLFLSEVRQGIRTRGYSLKTEKAYIYWIKLYIRYHNLSHPLDMSTPDIERFLSFLANQRGVSPNTQKVALNALAYLYNQHLKMPMGQLTFKHAPPKRKLPSVISPEEVEVILESLNDKFSLIFSLLYGSGLRITECLQLRIKDFDFSNRTLVVHNGKGGKDRTTLLSVQLRPQIEQFMAKATIIQNKDNQLGIGPSLPYALGKKYPNAYRELGWMYLFPSVNLCRHPYTNTLCRHHLSDSAARKALRVALVKNQMHNKQISCHTFRHSFATELLRAGQDIRTVQELLGHSDLATTQIYTHVIGEHFAGTISPLDRLGGLKGNAE</sequence>
<dbReference type="InterPro" id="IPR050090">
    <property type="entry name" value="Tyrosine_recombinase_XerCD"/>
</dbReference>
<dbReference type="GO" id="GO:0003677">
    <property type="term" value="F:DNA binding"/>
    <property type="evidence" value="ECO:0007669"/>
    <property type="project" value="UniProtKB-UniRule"/>
</dbReference>
<dbReference type="InterPro" id="IPR010998">
    <property type="entry name" value="Integrase_recombinase_N"/>
</dbReference>
<dbReference type="Pfam" id="PF00589">
    <property type="entry name" value="Phage_integrase"/>
    <property type="match status" value="1"/>
</dbReference>
<evidence type="ECO:0000313" key="9">
    <source>
        <dbReference type="Proteomes" id="UP000235611"/>
    </source>
</evidence>
<dbReference type="InterPro" id="IPR011010">
    <property type="entry name" value="DNA_brk_join_enz"/>
</dbReference>
<dbReference type="SUPFAM" id="SSF56349">
    <property type="entry name" value="DNA breaking-rejoining enzymes"/>
    <property type="match status" value="1"/>
</dbReference>
<comment type="similarity">
    <text evidence="1">Belongs to the 'phage' integrase family.</text>
</comment>
<accession>A0AAP8MWZ1</accession>
<comment type="caution">
    <text evidence="8">The sequence shown here is derived from an EMBL/GenBank/DDBJ whole genome shotgun (WGS) entry which is preliminary data.</text>
</comment>
<evidence type="ECO:0000256" key="1">
    <source>
        <dbReference type="ARBA" id="ARBA00008857"/>
    </source>
</evidence>
<dbReference type="InterPro" id="IPR044068">
    <property type="entry name" value="CB"/>
</dbReference>
<dbReference type="GO" id="GO:0015074">
    <property type="term" value="P:DNA integration"/>
    <property type="evidence" value="ECO:0007669"/>
    <property type="project" value="UniProtKB-KW"/>
</dbReference>
<reference evidence="9" key="1">
    <citation type="submission" date="2016-07" db="EMBL/GenBank/DDBJ databases">
        <title>Nontailed viruses are major unrecognized killers of bacteria in the ocean.</title>
        <authorList>
            <person name="Kauffman K."/>
            <person name="Hussain F."/>
            <person name="Yang J."/>
            <person name="Arevalo P."/>
            <person name="Brown J."/>
            <person name="Cutler M."/>
            <person name="Kelly L."/>
            <person name="Polz M.F."/>
        </authorList>
    </citation>
    <scope>NUCLEOTIDE SEQUENCE [LARGE SCALE GENOMIC DNA]</scope>
    <source>
        <strain evidence="9">10N.222.49.A5</strain>
    </source>
</reference>
<dbReference type="InterPro" id="IPR011946">
    <property type="entry name" value="Integrase_integron-type"/>
</dbReference>
<evidence type="ECO:0000259" key="6">
    <source>
        <dbReference type="PROSITE" id="PS51898"/>
    </source>
</evidence>
<evidence type="ECO:0000256" key="4">
    <source>
        <dbReference type="ARBA" id="ARBA00023172"/>
    </source>
</evidence>
<dbReference type="InterPro" id="IPR004107">
    <property type="entry name" value="Integrase_SAM-like_N"/>
</dbReference>
<organism evidence="8 9">
    <name type="scientific">Vibrio breoganii</name>
    <dbReference type="NCBI Taxonomy" id="553239"/>
    <lineage>
        <taxon>Bacteria</taxon>
        <taxon>Pseudomonadati</taxon>
        <taxon>Pseudomonadota</taxon>
        <taxon>Gammaproteobacteria</taxon>
        <taxon>Vibrionales</taxon>
        <taxon>Vibrionaceae</taxon>
        <taxon>Vibrio</taxon>
    </lineage>
</organism>
<dbReference type="PROSITE" id="PS51900">
    <property type="entry name" value="CB"/>
    <property type="match status" value="1"/>
</dbReference>
<feature type="domain" description="Core-binding (CB)" evidence="7">
    <location>
        <begin position="1"/>
        <end position="83"/>
    </location>
</feature>
<keyword evidence="4" id="KW-0233">DNA recombination</keyword>